<evidence type="ECO:0000313" key="3">
    <source>
        <dbReference type="Proteomes" id="UP000549394"/>
    </source>
</evidence>
<feature type="compositionally biased region" description="Low complexity" evidence="1">
    <location>
        <begin position="39"/>
        <end position="50"/>
    </location>
</feature>
<gene>
    <name evidence="2" type="ORF">DGYR_LOCUS4409</name>
</gene>
<reference evidence="2 3" key="1">
    <citation type="submission" date="2020-08" db="EMBL/GenBank/DDBJ databases">
        <authorList>
            <person name="Hejnol A."/>
        </authorList>
    </citation>
    <scope>NUCLEOTIDE SEQUENCE [LARGE SCALE GENOMIC DNA]</scope>
</reference>
<keyword evidence="3" id="KW-1185">Reference proteome</keyword>
<evidence type="ECO:0000313" key="2">
    <source>
        <dbReference type="EMBL" id="CAD5115698.1"/>
    </source>
</evidence>
<dbReference type="AlphaFoldDB" id="A0A7I8VH90"/>
<feature type="region of interest" description="Disordered" evidence="1">
    <location>
        <begin position="1"/>
        <end position="50"/>
    </location>
</feature>
<evidence type="ECO:0000256" key="1">
    <source>
        <dbReference type="SAM" id="MobiDB-lite"/>
    </source>
</evidence>
<dbReference type="EMBL" id="CAJFCJ010000006">
    <property type="protein sequence ID" value="CAD5115698.1"/>
    <property type="molecule type" value="Genomic_DNA"/>
</dbReference>
<protein>
    <submittedName>
        <fullName evidence="2">Uncharacterized protein</fullName>
    </submittedName>
</protein>
<dbReference type="Proteomes" id="UP000549394">
    <property type="component" value="Unassembled WGS sequence"/>
</dbReference>
<name>A0A7I8VH90_9ANNE</name>
<feature type="compositionally biased region" description="Basic and acidic residues" evidence="1">
    <location>
        <begin position="1"/>
        <end position="19"/>
    </location>
</feature>
<proteinExistence type="predicted"/>
<sequence length="150" mass="17087">MSKVKSDGKQDKLIPRDDSMLTTDEDDSQDTFGEYDTCSENSSDMDSDNNSLVLDVDHIKEEEKLTDADYINNITNDSCYLIKSVKHWQEKYKLDVQMITLQAEKMLEKSLSPEDFGLSGVAAKAINVLMEKTVRMNLNELLDYAKSNKM</sequence>
<comment type="caution">
    <text evidence="2">The sequence shown here is derived from an EMBL/GenBank/DDBJ whole genome shotgun (WGS) entry which is preliminary data.</text>
</comment>
<accession>A0A7I8VH90</accession>
<organism evidence="2 3">
    <name type="scientific">Dimorphilus gyrociliatus</name>
    <dbReference type="NCBI Taxonomy" id="2664684"/>
    <lineage>
        <taxon>Eukaryota</taxon>
        <taxon>Metazoa</taxon>
        <taxon>Spiralia</taxon>
        <taxon>Lophotrochozoa</taxon>
        <taxon>Annelida</taxon>
        <taxon>Polychaeta</taxon>
        <taxon>Polychaeta incertae sedis</taxon>
        <taxon>Dinophilidae</taxon>
        <taxon>Dimorphilus</taxon>
    </lineage>
</organism>